<proteinExistence type="predicted"/>
<evidence type="ECO:0000313" key="2">
    <source>
        <dbReference type="Proteomes" id="UP001056120"/>
    </source>
</evidence>
<keyword evidence="2" id="KW-1185">Reference proteome</keyword>
<evidence type="ECO:0000313" key="1">
    <source>
        <dbReference type="EMBL" id="KAI3786722.1"/>
    </source>
</evidence>
<name>A0ACB9GTL1_9ASTR</name>
<protein>
    <submittedName>
        <fullName evidence="1">Uncharacterized protein</fullName>
    </submittedName>
</protein>
<organism evidence="1 2">
    <name type="scientific">Smallanthus sonchifolius</name>
    <dbReference type="NCBI Taxonomy" id="185202"/>
    <lineage>
        <taxon>Eukaryota</taxon>
        <taxon>Viridiplantae</taxon>
        <taxon>Streptophyta</taxon>
        <taxon>Embryophyta</taxon>
        <taxon>Tracheophyta</taxon>
        <taxon>Spermatophyta</taxon>
        <taxon>Magnoliopsida</taxon>
        <taxon>eudicotyledons</taxon>
        <taxon>Gunneridae</taxon>
        <taxon>Pentapetalae</taxon>
        <taxon>asterids</taxon>
        <taxon>campanulids</taxon>
        <taxon>Asterales</taxon>
        <taxon>Asteraceae</taxon>
        <taxon>Asteroideae</taxon>
        <taxon>Heliantheae alliance</taxon>
        <taxon>Millerieae</taxon>
        <taxon>Smallanthus</taxon>
    </lineage>
</organism>
<dbReference type="EMBL" id="CM042030">
    <property type="protein sequence ID" value="KAI3786722.1"/>
    <property type="molecule type" value="Genomic_DNA"/>
</dbReference>
<reference evidence="1 2" key="2">
    <citation type="journal article" date="2022" name="Mol. Ecol. Resour.">
        <title>The genomes of chicory, endive, great burdock and yacon provide insights into Asteraceae paleo-polyploidization history and plant inulin production.</title>
        <authorList>
            <person name="Fan W."/>
            <person name="Wang S."/>
            <person name="Wang H."/>
            <person name="Wang A."/>
            <person name="Jiang F."/>
            <person name="Liu H."/>
            <person name="Zhao H."/>
            <person name="Xu D."/>
            <person name="Zhang Y."/>
        </authorList>
    </citation>
    <scope>NUCLEOTIDE SEQUENCE [LARGE SCALE GENOMIC DNA]</scope>
    <source>
        <strain evidence="2">cv. Yunnan</strain>
        <tissue evidence="1">Leaves</tissue>
    </source>
</reference>
<dbReference type="Proteomes" id="UP001056120">
    <property type="component" value="Linkage Group LG13"/>
</dbReference>
<sequence>MILNGIRKHKISTTNEHVIKLVNGLPKEWRHLTRPMKATLDLETIHLSNIFGILLAQESEVFETTSVGRLLVLMSEAPKDTPVHIPSYHTIKHSQKTESEKPSSSTQFEEIGNSMDLPSSKRKYKKKSKSKLFYGISVKSKTPKNFLKELCITNHNDLLKQILGDTADKLEDFSKS</sequence>
<gene>
    <name evidence="1" type="ORF">L1987_40622</name>
</gene>
<reference evidence="2" key="1">
    <citation type="journal article" date="2022" name="Mol. Ecol. Resour.">
        <title>The genomes of chicory, endive, great burdock and yacon provide insights into Asteraceae palaeo-polyploidization history and plant inulin production.</title>
        <authorList>
            <person name="Fan W."/>
            <person name="Wang S."/>
            <person name="Wang H."/>
            <person name="Wang A."/>
            <person name="Jiang F."/>
            <person name="Liu H."/>
            <person name="Zhao H."/>
            <person name="Xu D."/>
            <person name="Zhang Y."/>
        </authorList>
    </citation>
    <scope>NUCLEOTIDE SEQUENCE [LARGE SCALE GENOMIC DNA]</scope>
    <source>
        <strain evidence="2">cv. Yunnan</strain>
    </source>
</reference>
<comment type="caution">
    <text evidence="1">The sequence shown here is derived from an EMBL/GenBank/DDBJ whole genome shotgun (WGS) entry which is preliminary data.</text>
</comment>
<accession>A0ACB9GTL1</accession>